<dbReference type="Proteomes" id="UP000768646">
    <property type="component" value="Unassembled WGS sequence"/>
</dbReference>
<proteinExistence type="predicted"/>
<gene>
    <name evidence="1" type="ORF">PORY_000652</name>
</gene>
<reference evidence="1 2" key="1">
    <citation type="journal article" date="2021" name="Commun. Biol.">
        <title>Genomic insights into the host specific adaptation of the Pneumocystis genus.</title>
        <authorList>
            <person name="Cisse O.H."/>
            <person name="Ma L."/>
            <person name="Dekker J.P."/>
            <person name="Khil P.P."/>
            <person name="Youn J.-H."/>
            <person name="Brenchley J.M."/>
            <person name="Blair R."/>
            <person name="Pahar B."/>
            <person name="Chabe M."/>
            <person name="Van Rompay K.K.A."/>
            <person name="Keesler R."/>
            <person name="Sukura A."/>
            <person name="Hirsch V."/>
            <person name="Kutty G."/>
            <person name="Liu Y."/>
            <person name="Peng L."/>
            <person name="Chen J."/>
            <person name="Song J."/>
            <person name="Weissenbacher-Lang C."/>
            <person name="Xu J."/>
            <person name="Upham N.S."/>
            <person name="Stajich J.E."/>
            <person name="Cuomo C.A."/>
            <person name="Cushion M.T."/>
            <person name="Kovacs J.A."/>
        </authorList>
    </citation>
    <scope>NUCLEOTIDE SEQUENCE [LARGE SCALE GENOMIC DNA]</scope>
    <source>
        <strain evidence="1 2">RABM</strain>
    </source>
</reference>
<protein>
    <submittedName>
        <fullName evidence="1">Uncharacterized protein</fullName>
    </submittedName>
</protein>
<sequence length="344" mass="38827">MIEVFRNPDFQGFKKSESRGVRLSKKRSISTLEEGENFQENSSSTEKHCSPDKLMNSSLKIQHFGIFVGAHVSAAKGVHNAVLNNASIGGNAFAMFLKSQRKWTAPELKQQDIDYFKRLCKEYGYDLKKHVLPHGSYLVNLANSDKEKRDKAYMNFIDDVKRCEKLGIGKFNFHPGSCGTSTREDGIKHLTDCINRAHKEVNDVVLVIENMAGQGNTLGNSFEELATILDKVEDKSRIGICLDTCHLFASGYDIRTKESYDNVMDEFQNKIGFKYLAGVHLNDSKTPLGSKRDLHANIGCGYIGLEAFRVLINDKRMQGIPLILETPSSILQKRINFLELYYNI</sequence>
<comment type="caution">
    <text evidence="1">The sequence shown here is derived from an EMBL/GenBank/DDBJ whole genome shotgun (WGS) entry which is preliminary data.</text>
</comment>
<keyword evidence="2" id="KW-1185">Reference proteome</keyword>
<evidence type="ECO:0000313" key="1">
    <source>
        <dbReference type="EMBL" id="KAG4305742.1"/>
    </source>
</evidence>
<name>A0ACB7CGJ9_9ASCO</name>
<evidence type="ECO:0000313" key="2">
    <source>
        <dbReference type="Proteomes" id="UP000768646"/>
    </source>
</evidence>
<accession>A0ACB7CGJ9</accession>
<dbReference type="EMBL" id="JABTEG010000002">
    <property type="protein sequence ID" value="KAG4305742.1"/>
    <property type="molecule type" value="Genomic_DNA"/>
</dbReference>
<organism evidence="1 2">
    <name type="scientific">Pneumocystis oryctolagi</name>
    <dbReference type="NCBI Taxonomy" id="42067"/>
    <lineage>
        <taxon>Eukaryota</taxon>
        <taxon>Fungi</taxon>
        <taxon>Dikarya</taxon>
        <taxon>Ascomycota</taxon>
        <taxon>Taphrinomycotina</taxon>
        <taxon>Pneumocystomycetes</taxon>
        <taxon>Pneumocystaceae</taxon>
        <taxon>Pneumocystis</taxon>
    </lineage>
</organism>